<evidence type="ECO:0000313" key="2">
    <source>
        <dbReference type="EMBL" id="NMO97938.1"/>
    </source>
</evidence>
<keyword evidence="3" id="KW-1185">Reference proteome</keyword>
<accession>A0A848M9M4</accession>
<proteinExistence type="predicted"/>
<keyword evidence="2" id="KW-0808">Transferase</keyword>
<dbReference type="CDD" id="cd24007">
    <property type="entry name" value="ASKHA_NBD_eukNAGK-like"/>
    <property type="match status" value="1"/>
</dbReference>
<name>A0A848M9M4_PAELE</name>
<dbReference type="PANTHER" id="PTHR12862">
    <property type="entry name" value="BADF TYPE ATPASE DOMAIN-CONTAINING PROTEIN"/>
    <property type="match status" value="1"/>
</dbReference>
<evidence type="ECO:0000259" key="1">
    <source>
        <dbReference type="Pfam" id="PF01869"/>
    </source>
</evidence>
<comment type="caution">
    <text evidence="2">The sequence shown here is derived from an EMBL/GenBank/DDBJ whole genome shotgun (WGS) entry which is preliminary data.</text>
</comment>
<feature type="domain" description="ATPase BadF/BadG/BcrA/BcrD type" evidence="1">
    <location>
        <begin position="5"/>
        <end position="306"/>
    </location>
</feature>
<dbReference type="Pfam" id="PF01869">
    <property type="entry name" value="BcrAD_BadFG"/>
    <property type="match status" value="1"/>
</dbReference>
<keyword evidence="2" id="KW-0418">Kinase</keyword>
<dbReference type="PANTHER" id="PTHR12862:SF0">
    <property type="entry name" value="N-ACETYL-D-GLUCOSAMINE KINASE"/>
    <property type="match status" value="1"/>
</dbReference>
<dbReference type="GO" id="GO:0045127">
    <property type="term" value="F:N-acetylglucosamine kinase activity"/>
    <property type="evidence" value="ECO:0007669"/>
    <property type="project" value="InterPro"/>
</dbReference>
<dbReference type="InterPro" id="IPR002731">
    <property type="entry name" value="ATPase_BadF"/>
</dbReference>
<dbReference type="RefSeq" id="WP_169506713.1">
    <property type="nucleotide sequence ID" value="NZ_JABBPN010000026.1"/>
</dbReference>
<dbReference type="Proteomes" id="UP000565468">
    <property type="component" value="Unassembled WGS sequence"/>
</dbReference>
<dbReference type="InterPro" id="IPR039758">
    <property type="entry name" value="NAGK-like"/>
</dbReference>
<dbReference type="AlphaFoldDB" id="A0A848M9M4"/>
<dbReference type="SUPFAM" id="SSF53067">
    <property type="entry name" value="Actin-like ATPase domain"/>
    <property type="match status" value="2"/>
</dbReference>
<organism evidence="2 3">
    <name type="scientific">Paenibacillus lemnae</name>
    <dbReference type="NCBI Taxonomy" id="1330551"/>
    <lineage>
        <taxon>Bacteria</taxon>
        <taxon>Bacillati</taxon>
        <taxon>Bacillota</taxon>
        <taxon>Bacilli</taxon>
        <taxon>Bacillales</taxon>
        <taxon>Paenibacillaceae</taxon>
        <taxon>Paenibacillus</taxon>
    </lineage>
</organism>
<sequence length="311" mass="34316">MNIYIGMDGGGTKTEMVAVDEHGEVVSRYAGKSTNPYVVTFQGAMEELARVLDELLPPLQVTDLLCKGACFGMSGISSEAEQQQVQDFMREYQQQRNLSFPLTLTTEAEISLMAALEQDYGVLVISGTGSNTYGITNSGQRFRAGGWGHILGDEGSGYQIGLLTLKSIIKSHEGILPPTIMTERIKEHYHFQSMLDLKAYIYQPSIQKSDVASFARFCIEAARDGDETAIAIIMQQAAEIADTAAALITRHPELSQTDVVCTGSVFKYSELFNETFKHLLLERYPQITFPKALNDYTAGHGAALLARKMYR</sequence>
<gene>
    <name evidence="2" type="ORF">HII30_19440</name>
</gene>
<dbReference type="InterPro" id="IPR043129">
    <property type="entry name" value="ATPase_NBD"/>
</dbReference>
<protein>
    <submittedName>
        <fullName evidence="2">N-acetylglucosamine kinase</fullName>
    </submittedName>
</protein>
<reference evidence="2 3" key="1">
    <citation type="submission" date="2020-04" db="EMBL/GenBank/DDBJ databases">
        <title>Paenibacillus algicola sp. nov., a novel marine bacterium producing alginate lyase.</title>
        <authorList>
            <person name="Huang H."/>
        </authorList>
    </citation>
    <scope>NUCLEOTIDE SEQUENCE [LARGE SCALE GENOMIC DNA]</scope>
    <source>
        <strain evidence="2 3">L7-75</strain>
    </source>
</reference>
<evidence type="ECO:0000313" key="3">
    <source>
        <dbReference type="Proteomes" id="UP000565468"/>
    </source>
</evidence>
<dbReference type="Gene3D" id="3.30.420.40">
    <property type="match status" value="2"/>
</dbReference>
<dbReference type="EMBL" id="JABBPN010000026">
    <property type="protein sequence ID" value="NMO97938.1"/>
    <property type="molecule type" value="Genomic_DNA"/>
</dbReference>